<keyword evidence="2" id="KW-0342">GTP-binding</keyword>
<evidence type="ECO:0000313" key="3">
    <source>
        <dbReference type="EMBL" id="GBG09389.1"/>
    </source>
</evidence>
<evidence type="ECO:0008006" key="5">
    <source>
        <dbReference type="Google" id="ProtNLM"/>
    </source>
</evidence>
<dbReference type="Gene3D" id="2.40.30.10">
    <property type="entry name" value="Translation factors"/>
    <property type="match status" value="1"/>
</dbReference>
<dbReference type="GO" id="GO:0005525">
    <property type="term" value="F:GTP binding"/>
    <property type="evidence" value="ECO:0007669"/>
    <property type="project" value="UniProtKB-KW"/>
</dbReference>
<evidence type="ECO:0000313" key="4">
    <source>
        <dbReference type="Proteomes" id="UP000245202"/>
    </source>
</evidence>
<organism evidence="3 4">
    <name type="scientific">Paenibacillus agaridevorans</name>
    <dbReference type="NCBI Taxonomy" id="171404"/>
    <lineage>
        <taxon>Bacteria</taxon>
        <taxon>Bacillati</taxon>
        <taxon>Bacillota</taxon>
        <taxon>Bacilli</taxon>
        <taxon>Bacillales</taxon>
        <taxon>Paenibacillaceae</taxon>
        <taxon>Paenibacillus</taxon>
    </lineage>
</organism>
<keyword evidence="4" id="KW-1185">Reference proteome</keyword>
<accession>A0A2R5EUN5</accession>
<evidence type="ECO:0000256" key="2">
    <source>
        <dbReference type="ARBA" id="ARBA00023134"/>
    </source>
</evidence>
<protein>
    <recommendedName>
        <fullName evidence="5">Elongation factor Tu</fullName>
    </recommendedName>
</protein>
<dbReference type="Proteomes" id="UP000245202">
    <property type="component" value="Unassembled WGS sequence"/>
</dbReference>
<sequence>MADVEAKITFLKEGGRRNPASTGYRPNHLVTADYLTTGTHHYYDREIVQLGETVLGTISFITPENYPHCLWVGKIITIQEGSKVVGYADITKVFNQLLKKDD</sequence>
<comment type="caution">
    <text evidence="3">The sequence shown here is derived from an EMBL/GenBank/DDBJ whole genome shotgun (WGS) entry which is preliminary data.</text>
</comment>
<dbReference type="SUPFAM" id="SSF50465">
    <property type="entry name" value="EF-Tu/eEF-1alpha/eIF2-gamma C-terminal domain"/>
    <property type="match status" value="1"/>
</dbReference>
<gene>
    <name evidence="3" type="ORF">PAT3040_04033</name>
</gene>
<reference evidence="3 4" key="1">
    <citation type="submission" date="2017-08" db="EMBL/GenBank/DDBJ databases">
        <title>Substantial Increase in Enzyme Production by Combined Drug-Resistance Mutations in Paenibacillus agaridevorans.</title>
        <authorList>
            <person name="Tanaka Y."/>
            <person name="Funane K."/>
            <person name="Hosaka T."/>
            <person name="Shiwa Y."/>
            <person name="Fujita N."/>
            <person name="Miyazaki T."/>
            <person name="Yoshikawa H."/>
            <person name="Murakami K."/>
            <person name="Kasahara K."/>
            <person name="Inaoka T."/>
            <person name="Hiraga Y."/>
            <person name="Ochi K."/>
        </authorList>
    </citation>
    <scope>NUCLEOTIDE SEQUENCE [LARGE SCALE GENOMIC DNA]</scope>
    <source>
        <strain evidence="3 4">T-3040</strain>
    </source>
</reference>
<dbReference type="AlphaFoldDB" id="A0A2R5EUN5"/>
<name>A0A2R5EUN5_9BACL</name>
<dbReference type="RefSeq" id="WP_108994137.1">
    <property type="nucleotide sequence ID" value="NZ_BDQX01000230.1"/>
</dbReference>
<proteinExistence type="predicted"/>
<dbReference type="EMBL" id="BDQX01000230">
    <property type="protein sequence ID" value="GBG09389.1"/>
    <property type="molecule type" value="Genomic_DNA"/>
</dbReference>
<evidence type="ECO:0000256" key="1">
    <source>
        <dbReference type="ARBA" id="ARBA00022741"/>
    </source>
</evidence>
<keyword evidence="1" id="KW-0547">Nucleotide-binding</keyword>
<dbReference type="InterPro" id="IPR009001">
    <property type="entry name" value="Transl_elong_EF1A/Init_IF2_C"/>
</dbReference>